<comment type="caution">
    <text evidence="2">The sequence shown here is derived from an EMBL/GenBank/DDBJ whole genome shotgun (WGS) entry which is preliminary data.</text>
</comment>
<keyword evidence="3" id="KW-1185">Reference proteome</keyword>
<dbReference type="Proteomes" id="UP001596383">
    <property type="component" value="Unassembled WGS sequence"/>
</dbReference>
<reference evidence="2 3" key="1">
    <citation type="journal article" date="2019" name="Int. J. Syst. Evol. Microbiol.">
        <title>The Global Catalogue of Microorganisms (GCM) 10K type strain sequencing project: providing services to taxonomists for standard genome sequencing and annotation.</title>
        <authorList>
            <consortium name="The Broad Institute Genomics Platform"/>
            <consortium name="The Broad Institute Genome Sequencing Center for Infectious Disease"/>
            <person name="Wu L."/>
            <person name="Ma J."/>
        </authorList>
    </citation>
    <scope>NUCLEOTIDE SEQUENCE [LARGE SCALE GENOMIC DNA]</scope>
    <source>
        <strain evidence="2 3">LMG 29247</strain>
    </source>
</reference>
<proteinExistence type="predicted"/>
<evidence type="ECO:0000259" key="1">
    <source>
        <dbReference type="Pfam" id="PF18545"/>
    </source>
</evidence>
<evidence type="ECO:0000313" key="2">
    <source>
        <dbReference type="EMBL" id="MFC6765215.1"/>
    </source>
</evidence>
<dbReference type="Pfam" id="PF18545">
    <property type="entry name" value="HalOD1"/>
    <property type="match status" value="1"/>
</dbReference>
<protein>
    <submittedName>
        <fullName evidence="2">HalOD1 output domain-containing protein</fullName>
    </submittedName>
</protein>
<organism evidence="2 3">
    <name type="scientific">Natrinema soli</name>
    <dbReference type="NCBI Taxonomy" id="1930624"/>
    <lineage>
        <taxon>Archaea</taxon>
        <taxon>Methanobacteriati</taxon>
        <taxon>Methanobacteriota</taxon>
        <taxon>Stenosarchaea group</taxon>
        <taxon>Halobacteria</taxon>
        <taxon>Halobacteriales</taxon>
        <taxon>Natrialbaceae</taxon>
        <taxon>Natrinema</taxon>
    </lineage>
</organism>
<dbReference type="RefSeq" id="WP_273738252.1">
    <property type="nucleotide sequence ID" value="NZ_JAQIVI010000132.1"/>
</dbReference>
<feature type="domain" description="Halobacterial output" evidence="1">
    <location>
        <begin position="5"/>
        <end position="73"/>
    </location>
</feature>
<dbReference type="AlphaFoldDB" id="A0ABD5SL19"/>
<dbReference type="EMBL" id="JBHSWV010000132">
    <property type="protein sequence ID" value="MFC6765215.1"/>
    <property type="molecule type" value="Genomic_DNA"/>
</dbReference>
<name>A0ABD5SL19_9EURY</name>
<dbReference type="InterPro" id="IPR040624">
    <property type="entry name" value="HalOD1"/>
</dbReference>
<gene>
    <name evidence="2" type="ORF">ACFQE6_09455</name>
</gene>
<evidence type="ECO:0000313" key="3">
    <source>
        <dbReference type="Proteomes" id="UP001596383"/>
    </source>
</evidence>
<accession>A0ABD5SL19</accession>
<sequence>MAHGNASLSTRVVFTVAEALGTDPVDLPSLEKTISSEALNNLFHEETALPGAYIVFPYCDVWVMVHSDRTVDVFTEYVATTAVDDVPTDSDGKPTDDRMVVLSAENERHAFADGELETLHEIVAEADDATEAWEDTINYAEQR</sequence>